<dbReference type="RefSeq" id="WP_064031564.1">
    <property type="nucleotide sequence ID" value="NZ_LUUK01000225.1"/>
</dbReference>
<evidence type="ECO:0000259" key="9">
    <source>
        <dbReference type="Pfam" id="PF11967"/>
    </source>
</evidence>
<dbReference type="GO" id="GO:0006310">
    <property type="term" value="P:DNA recombination"/>
    <property type="evidence" value="ECO:0007669"/>
    <property type="project" value="UniProtKB-UniRule"/>
</dbReference>
<accession>A0A177N2T4</accession>
<dbReference type="InterPro" id="IPR037278">
    <property type="entry name" value="ARFGAP/RecO"/>
</dbReference>
<dbReference type="SUPFAM" id="SSF57863">
    <property type="entry name" value="ArfGap/RecO-like zinc finger"/>
    <property type="match status" value="1"/>
</dbReference>
<reference evidence="11" key="1">
    <citation type="submission" date="2016-03" db="EMBL/GenBank/DDBJ databases">
        <authorList>
            <person name="Heylen K."/>
            <person name="De Vos P."/>
            <person name="Vekeman B."/>
        </authorList>
    </citation>
    <scope>NUCLEOTIDE SEQUENCE [LARGE SCALE GENOMIC DNA]</scope>
    <source>
        <strain evidence="11">R-45383</strain>
    </source>
</reference>
<keyword evidence="4 8" id="KW-0227">DNA damage</keyword>
<dbReference type="InterPro" id="IPR042242">
    <property type="entry name" value="RecO_C"/>
</dbReference>
<comment type="function">
    <text evidence="1 8">Involved in DNA repair and RecF pathway recombination.</text>
</comment>
<keyword evidence="5 8" id="KW-0233">DNA recombination</keyword>
<keyword evidence="6 8" id="KW-0234">DNA repair</keyword>
<protein>
    <recommendedName>
        <fullName evidence="3 8">DNA repair protein RecO</fullName>
    </recommendedName>
    <alternativeName>
        <fullName evidence="7 8">Recombination protein O</fullName>
    </alternativeName>
</protein>
<dbReference type="SUPFAM" id="SSF50249">
    <property type="entry name" value="Nucleic acid-binding proteins"/>
    <property type="match status" value="1"/>
</dbReference>
<dbReference type="PANTHER" id="PTHR33991:SF1">
    <property type="entry name" value="DNA REPAIR PROTEIN RECO"/>
    <property type="match status" value="1"/>
</dbReference>
<dbReference type="NCBIfam" id="TIGR00613">
    <property type="entry name" value="reco"/>
    <property type="match status" value="1"/>
</dbReference>
<name>A0A177N2T4_9GAMM</name>
<comment type="caution">
    <text evidence="10">The sequence shown here is derived from an EMBL/GenBank/DDBJ whole genome shotgun (WGS) entry which is preliminary data.</text>
</comment>
<evidence type="ECO:0000256" key="1">
    <source>
        <dbReference type="ARBA" id="ARBA00003065"/>
    </source>
</evidence>
<dbReference type="GO" id="GO:0006302">
    <property type="term" value="P:double-strand break repair"/>
    <property type="evidence" value="ECO:0007669"/>
    <property type="project" value="TreeGrafter"/>
</dbReference>
<dbReference type="STRING" id="702114.A1355_15050"/>
<evidence type="ECO:0000256" key="4">
    <source>
        <dbReference type="ARBA" id="ARBA00022763"/>
    </source>
</evidence>
<proteinExistence type="inferred from homology"/>
<evidence type="ECO:0000313" key="10">
    <source>
        <dbReference type="EMBL" id="OAI11964.1"/>
    </source>
</evidence>
<comment type="similarity">
    <text evidence="2 8">Belongs to the RecO family.</text>
</comment>
<dbReference type="InterPro" id="IPR012340">
    <property type="entry name" value="NA-bd_OB-fold"/>
</dbReference>
<sequence>MSDSTVYLQPAYILQHRPYRETSLLLEVFTRDYGIVSMLAKGVRKQKSKSAGLLLPFTALKLSFSDRGELKTLVGSEFVRQYPLERLALYCGFYVNELVQLFLHRHDPHPALFAVYRAALRDLTLGVGIEQTLRYFELDLLREAGYEVELAVAADRAPISPRERYDYRADQGWVLDAGGRASGTTLLALAKRDRLQDGIAAEAKVILRQLLDGHLRGRPLKSREVLATMLKHL</sequence>
<evidence type="ECO:0000313" key="11">
    <source>
        <dbReference type="Proteomes" id="UP000077628"/>
    </source>
</evidence>
<dbReference type="Gene3D" id="1.20.1440.120">
    <property type="entry name" value="Recombination protein O, C-terminal domain"/>
    <property type="match status" value="1"/>
</dbReference>
<keyword evidence="11" id="KW-1185">Reference proteome</keyword>
<evidence type="ECO:0000256" key="3">
    <source>
        <dbReference type="ARBA" id="ARBA00021310"/>
    </source>
</evidence>
<evidence type="ECO:0000256" key="6">
    <source>
        <dbReference type="ARBA" id="ARBA00023204"/>
    </source>
</evidence>
<dbReference type="InterPro" id="IPR022572">
    <property type="entry name" value="DNA_rep/recomb_RecO_N"/>
</dbReference>
<dbReference type="Gene3D" id="2.40.50.140">
    <property type="entry name" value="Nucleic acid-binding proteins"/>
    <property type="match status" value="1"/>
</dbReference>
<feature type="domain" description="DNA replication/recombination mediator RecO N-terminal" evidence="9">
    <location>
        <begin position="7"/>
        <end position="82"/>
    </location>
</feature>
<dbReference type="Pfam" id="PF02565">
    <property type="entry name" value="RecO_C"/>
    <property type="match status" value="1"/>
</dbReference>
<evidence type="ECO:0000256" key="5">
    <source>
        <dbReference type="ARBA" id="ARBA00023172"/>
    </source>
</evidence>
<dbReference type="EMBL" id="LUUK01000225">
    <property type="protein sequence ID" value="OAI11964.1"/>
    <property type="molecule type" value="Genomic_DNA"/>
</dbReference>
<dbReference type="HAMAP" id="MF_00201">
    <property type="entry name" value="RecO"/>
    <property type="match status" value="1"/>
</dbReference>
<dbReference type="Proteomes" id="UP000077628">
    <property type="component" value="Unassembled WGS sequence"/>
</dbReference>
<dbReference type="PANTHER" id="PTHR33991">
    <property type="entry name" value="DNA REPAIR PROTEIN RECO"/>
    <property type="match status" value="1"/>
</dbReference>
<dbReference type="GO" id="GO:0043590">
    <property type="term" value="C:bacterial nucleoid"/>
    <property type="evidence" value="ECO:0007669"/>
    <property type="project" value="TreeGrafter"/>
</dbReference>
<dbReference type="AlphaFoldDB" id="A0A177N2T4"/>
<dbReference type="InterPro" id="IPR003717">
    <property type="entry name" value="RecO"/>
</dbReference>
<evidence type="ECO:0000256" key="2">
    <source>
        <dbReference type="ARBA" id="ARBA00007452"/>
    </source>
</evidence>
<dbReference type="Pfam" id="PF11967">
    <property type="entry name" value="RecO_N"/>
    <property type="match status" value="1"/>
</dbReference>
<organism evidence="10 11">
    <name type="scientific">Methylomonas koyamae</name>
    <dbReference type="NCBI Taxonomy" id="702114"/>
    <lineage>
        <taxon>Bacteria</taxon>
        <taxon>Pseudomonadati</taxon>
        <taxon>Pseudomonadota</taxon>
        <taxon>Gammaproteobacteria</taxon>
        <taxon>Methylococcales</taxon>
        <taxon>Methylococcaceae</taxon>
        <taxon>Methylomonas</taxon>
    </lineage>
</organism>
<dbReference type="OrthoDB" id="9804792at2"/>
<evidence type="ECO:0000256" key="7">
    <source>
        <dbReference type="ARBA" id="ARBA00033409"/>
    </source>
</evidence>
<gene>
    <name evidence="8" type="primary">recO</name>
    <name evidence="10" type="ORF">A1355_15050</name>
</gene>
<evidence type="ECO:0000256" key="8">
    <source>
        <dbReference type="HAMAP-Rule" id="MF_00201"/>
    </source>
</evidence>